<dbReference type="EMBL" id="CAICTM010001910">
    <property type="protein sequence ID" value="CAB9526926.1"/>
    <property type="molecule type" value="Genomic_DNA"/>
</dbReference>
<evidence type="ECO:0000256" key="4">
    <source>
        <dbReference type="ARBA" id="ARBA00022741"/>
    </source>
</evidence>
<comment type="caution">
    <text evidence="9">The sequence shown here is derived from an EMBL/GenBank/DDBJ whole genome shotgun (WGS) entry which is preliminary data.</text>
</comment>
<dbReference type="Pfam" id="PF01926">
    <property type="entry name" value="MMR_HSR1"/>
    <property type="match status" value="1"/>
</dbReference>
<dbReference type="AlphaFoldDB" id="A0A9N8ETE6"/>
<dbReference type="PROSITE" id="PS51706">
    <property type="entry name" value="G_ENGB"/>
    <property type="match status" value="1"/>
</dbReference>
<dbReference type="InterPro" id="IPR027417">
    <property type="entry name" value="P-loop_NTPase"/>
</dbReference>
<organism evidence="9 10">
    <name type="scientific">Seminavis robusta</name>
    <dbReference type="NCBI Taxonomy" id="568900"/>
    <lineage>
        <taxon>Eukaryota</taxon>
        <taxon>Sar</taxon>
        <taxon>Stramenopiles</taxon>
        <taxon>Ochrophyta</taxon>
        <taxon>Bacillariophyta</taxon>
        <taxon>Bacillariophyceae</taxon>
        <taxon>Bacillariophycidae</taxon>
        <taxon>Naviculales</taxon>
        <taxon>Naviculaceae</taxon>
        <taxon>Seminavis</taxon>
    </lineage>
</organism>
<dbReference type="InterPro" id="IPR019987">
    <property type="entry name" value="GTP-bd_ribosome_bio_YsxC"/>
</dbReference>
<evidence type="ECO:0000256" key="5">
    <source>
        <dbReference type="ARBA" id="ARBA00022842"/>
    </source>
</evidence>
<gene>
    <name evidence="9" type="ORF">SEMRO_1912_G305000.1</name>
</gene>
<dbReference type="CDD" id="cd01876">
    <property type="entry name" value="YihA_EngB"/>
    <property type="match status" value="1"/>
</dbReference>
<accession>A0A9N8ETE6</accession>
<dbReference type="PANTHER" id="PTHR11649:SF75">
    <property type="entry name" value="PROTEIN, PUTATIVE, EXPRESSED-RELATED"/>
    <property type="match status" value="1"/>
</dbReference>
<dbReference type="SUPFAM" id="SSF52540">
    <property type="entry name" value="P-loop containing nucleoside triphosphate hydrolases"/>
    <property type="match status" value="1"/>
</dbReference>
<evidence type="ECO:0000256" key="7">
    <source>
        <dbReference type="SAM" id="MobiDB-lite"/>
    </source>
</evidence>
<comment type="similarity">
    <text evidence="2">Belongs to the TRAFAC class TrmE-Era-EngA-EngB-Septin-like GTPase superfamily. EngB GTPase family.</text>
</comment>
<evidence type="ECO:0000259" key="8">
    <source>
        <dbReference type="PROSITE" id="PS51706"/>
    </source>
</evidence>
<protein>
    <submittedName>
        <fullName evidence="9">GTP-binding protein EngB</fullName>
    </submittedName>
</protein>
<dbReference type="NCBIfam" id="TIGR03598">
    <property type="entry name" value="GTPase_YsxC"/>
    <property type="match status" value="1"/>
</dbReference>
<feature type="domain" description="EngB-type G" evidence="8">
    <location>
        <begin position="165"/>
        <end position="375"/>
    </location>
</feature>
<keyword evidence="3" id="KW-0479">Metal-binding</keyword>
<dbReference type="Proteomes" id="UP001153069">
    <property type="component" value="Unassembled WGS sequence"/>
</dbReference>
<reference evidence="9" key="1">
    <citation type="submission" date="2020-06" db="EMBL/GenBank/DDBJ databases">
        <authorList>
            <consortium name="Plant Systems Biology data submission"/>
        </authorList>
    </citation>
    <scope>NUCLEOTIDE SEQUENCE</scope>
    <source>
        <strain evidence="9">D6</strain>
    </source>
</reference>
<dbReference type="InterPro" id="IPR030393">
    <property type="entry name" value="G_ENGB_dom"/>
</dbReference>
<dbReference type="PANTHER" id="PTHR11649">
    <property type="entry name" value="MSS1/TRME-RELATED GTP-BINDING PROTEIN"/>
    <property type="match status" value="1"/>
</dbReference>
<dbReference type="HAMAP" id="MF_00321">
    <property type="entry name" value="GTPase_EngB"/>
    <property type="match status" value="1"/>
</dbReference>
<evidence type="ECO:0000256" key="2">
    <source>
        <dbReference type="ARBA" id="ARBA00009638"/>
    </source>
</evidence>
<evidence type="ECO:0000313" key="10">
    <source>
        <dbReference type="Proteomes" id="UP001153069"/>
    </source>
</evidence>
<keyword evidence="10" id="KW-1185">Reference proteome</keyword>
<feature type="region of interest" description="Disordered" evidence="7">
    <location>
        <begin position="40"/>
        <end position="82"/>
    </location>
</feature>
<keyword evidence="6" id="KW-0342">GTP-binding</keyword>
<keyword evidence="5" id="KW-0460">Magnesium</keyword>
<dbReference type="Gene3D" id="3.40.50.300">
    <property type="entry name" value="P-loop containing nucleotide triphosphate hydrolases"/>
    <property type="match status" value="1"/>
</dbReference>
<dbReference type="GO" id="GO:0005525">
    <property type="term" value="F:GTP binding"/>
    <property type="evidence" value="ECO:0007669"/>
    <property type="project" value="UniProtKB-KW"/>
</dbReference>
<keyword evidence="4" id="KW-0547">Nucleotide-binding</keyword>
<sequence length="378" mass="42307">MSKSLLRSASGRLMLTSHSTWIQLYPTSCPQHICFFSSKASRRKQGSTRSSSKKKKKPQGQDTTKQIHHPTPKKQRKAPKVRSGKIFVPPALLLPTASPFAYVARAAVLPTSTGIAEGEDNNDDDENPLELARTLFADDHQDPLADMTFEYCSPQSFGHELPRGNIPEVAFLGRSNVGKSSLINAVMKRDLARCSKHPGRTQQPYYYALQPSSQQTTAVVGFLVDLPGYGYANAPDKHVDEWQQQTQDFLQSRRDAGALQRLFLLVDARRGMHTSTSNIDLAVMRWMDEQSIPYSVVITKADCVNKPQQIKVANEACIRYQQQHQDEREQVLVDGVPEEDVVPSGYMGPIVYITSAKKKEGMIELRAAIESELFWAEE</sequence>
<feature type="compositionally biased region" description="Basic residues" evidence="7">
    <location>
        <begin position="66"/>
        <end position="82"/>
    </location>
</feature>
<dbReference type="InterPro" id="IPR006073">
    <property type="entry name" value="GTP-bd"/>
</dbReference>
<comment type="cofactor">
    <cofactor evidence="1">
        <name>Mg(2+)</name>
        <dbReference type="ChEBI" id="CHEBI:18420"/>
    </cofactor>
</comment>
<evidence type="ECO:0000256" key="1">
    <source>
        <dbReference type="ARBA" id="ARBA00001946"/>
    </source>
</evidence>
<dbReference type="OrthoDB" id="391988at2759"/>
<evidence type="ECO:0000256" key="6">
    <source>
        <dbReference type="ARBA" id="ARBA00023134"/>
    </source>
</evidence>
<evidence type="ECO:0000256" key="3">
    <source>
        <dbReference type="ARBA" id="ARBA00022723"/>
    </source>
</evidence>
<dbReference type="GO" id="GO:0046872">
    <property type="term" value="F:metal ion binding"/>
    <property type="evidence" value="ECO:0007669"/>
    <property type="project" value="UniProtKB-KW"/>
</dbReference>
<evidence type="ECO:0000313" key="9">
    <source>
        <dbReference type="EMBL" id="CAB9526926.1"/>
    </source>
</evidence>
<proteinExistence type="inferred from homology"/>
<name>A0A9N8ETE6_9STRA</name>
<feature type="compositionally biased region" description="Basic residues" evidence="7">
    <location>
        <begin position="40"/>
        <end position="58"/>
    </location>
</feature>